<dbReference type="PANTHER" id="PTHR11748:SF119">
    <property type="entry name" value="D-2-HYDROXYGLUTARATE DEHYDROGENASE"/>
    <property type="match status" value="1"/>
</dbReference>
<evidence type="ECO:0000256" key="1">
    <source>
        <dbReference type="ARBA" id="ARBA00022827"/>
    </source>
</evidence>
<feature type="domain" description="FAD-binding PCMH-type" evidence="2">
    <location>
        <begin position="45"/>
        <end position="216"/>
    </location>
</feature>
<keyword evidence="1" id="KW-0274">FAD</keyword>
<accession>A0ABN8X183</accession>
<dbReference type="PROSITE" id="PS51387">
    <property type="entry name" value="FAD_PCMH"/>
    <property type="match status" value="1"/>
</dbReference>
<dbReference type="EMBL" id="OX458333">
    <property type="protein sequence ID" value="CAI8809853.1"/>
    <property type="molecule type" value="Genomic_DNA"/>
</dbReference>
<name>A0ABN8X183_9GAMM</name>
<evidence type="ECO:0000313" key="3">
    <source>
        <dbReference type="EMBL" id="CAI8809853.1"/>
    </source>
</evidence>
<dbReference type="RefSeq" id="WP_026610161.1">
    <property type="nucleotide sequence ID" value="NZ_OX458333.1"/>
</dbReference>
<protein>
    <recommendedName>
        <fullName evidence="2">FAD-binding PCMH-type domain-containing protein</fullName>
    </recommendedName>
</protein>
<sequence>MSHSIPSFPTEVVGALAADLRKRVRGEVRFDHGSRALYATDASNYRQVPIGVVIPRSLDDVIETVAACRHHGAPVTSRGVGTSLAGQCCNAAVIIDMSKYLRGVLSLDPARQRAVVEPGCVLDFPRGKAEEHHLTFGPDPSTHDHNTLGGMIGNNSCGVHSVMGGRTADNVHTLDILTYDGLRMTVGPTSEDELEAIIRGGGRRREIYAGLKAIRD</sequence>
<keyword evidence="1" id="KW-0285">Flavoprotein</keyword>
<dbReference type="InterPro" id="IPR036318">
    <property type="entry name" value="FAD-bd_PCMH-like_sf"/>
</dbReference>
<dbReference type="Proteomes" id="UP001162030">
    <property type="component" value="Chromosome"/>
</dbReference>
<dbReference type="PANTHER" id="PTHR11748">
    <property type="entry name" value="D-LACTATE DEHYDROGENASE"/>
    <property type="match status" value="1"/>
</dbReference>
<organism evidence="3 4">
    <name type="scientific">Methylocaldum szegediense</name>
    <dbReference type="NCBI Taxonomy" id="73780"/>
    <lineage>
        <taxon>Bacteria</taxon>
        <taxon>Pseudomonadati</taxon>
        <taxon>Pseudomonadota</taxon>
        <taxon>Gammaproteobacteria</taxon>
        <taxon>Methylococcales</taxon>
        <taxon>Methylococcaceae</taxon>
        <taxon>Methylocaldum</taxon>
    </lineage>
</organism>
<evidence type="ECO:0000259" key="2">
    <source>
        <dbReference type="PROSITE" id="PS51387"/>
    </source>
</evidence>
<dbReference type="InterPro" id="IPR006094">
    <property type="entry name" value="Oxid_FAD_bind_N"/>
</dbReference>
<dbReference type="InterPro" id="IPR016166">
    <property type="entry name" value="FAD-bd_PCMH"/>
</dbReference>
<proteinExistence type="predicted"/>
<evidence type="ECO:0000313" key="4">
    <source>
        <dbReference type="Proteomes" id="UP001162030"/>
    </source>
</evidence>
<dbReference type="InterPro" id="IPR016169">
    <property type="entry name" value="FAD-bd_PCMH_sub2"/>
</dbReference>
<keyword evidence="4" id="KW-1185">Reference proteome</keyword>
<dbReference type="Pfam" id="PF01565">
    <property type="entry name" value="FAD_binding_4"/>
    <property type="match status" value="1"/>
</dbReference>
<dbReference type="Gene3D" id="3.30.465.10">
    <property type="match status" value="1"/>
</dbReference>
<reference evidence="3 4" key="1">
    <citation type="submission" date="2023-03" db="EMBL/GenBank/DDBJ databases">
        <authorList>
            <person name="Pearce D."/>
        </authorList>
    </citation>
    <scope>NUCLEOTIDE SEQUENCE [LARGE SCALE GENOMIC DNA]</scope>
    <source>
        <strain evidence="3">Msz</strain>
    </source>
</reference>
<gene>
    <name evidence="3" type="ORF">MSZNOR_1757</name>
</gene>
<dbReference type="SUPFAM" id="SSF56176">
    <property type="entry name" value="FAD-binding/transporter-associated domain-like"/>
    <property type="match status" value="1"/>
</dbReference>